<protein>
    <submittedName>
        <fullName evidence="1">ATP-grasp fold amidoligase family protein</fullName>
    </submittedName>
</protein>
<keyword evidence="2" id="KW-1185">Reference proteome</keyword>
<evidence type="ECO:0000313" key="1">
    <source>
        <dbReference type="EMBL" id="MDF2094479.1"/>
    </source>
</evidence>
<dbReference type="Proteomes" id="UP001215503">
    <property type="component" value="Unassembled WGS sequence"/>
</dbReference>
<reference evidence="1 2" key="1">
    <citation type="submission" date="2023-03" db="EMBL/GenBank/DDBJ databases">
        <title>Fodinicurvata sp. CAU 1616 isolated from sea sendiment.</title>
        <authorList>
            <person name="Kim W."/>
        </authorList>
    </citation>
    <scope>NUCLEOTIDE SEQUENCE [LARGE SCALE GENOMIC DNA]</scope>
    <source>
        <strain evidence="1 2">CAU 1616</strain>
    </source>
</reference>
<dbReference type="InterPro" id="IPR029465">
    <property type="entry name" value="ATPgrasp_TupA"/>
</dbReference>
<dbReference type="RefSeq" id="WP_275819025.1">
    <property type="nucleotide sequence ID" value="NZ_JARHUD010000001.1"/>
</dbReference>
<dbReference type="EMBL" id="JARHUD010000001">
    <property type="protein sequence ID" value="MDF2094479.1"/>
    <property type="molecule type" value="Genomic_DNA"/>
</dbReference>
<organism evidence="1 2">
    <name type="scientific">Aquibaculum arenosum</name>
    <dbReference type="NCBI Taxonomy" id="3032591"/>
    <lineage>
        <taxon>Bacteria</taxon>
        <taxon>Pseudomonadati</taxon>
        <taxon>Pseudomonadota</taxon>
        <taxon>Alphaproteobacteria</taxon>
        <taxon>Rhodospirillales</taxon>
        <taxon>Rhodovibrionaceae</taxon>
        <taxon>Aquibaculum</taxon>
    </lineage>
</organism>
<accession>A0ABT5YJP8</accession>
<dbReference type="Pfam" id="PF14305">
    <property type="entry name" value="ATPgrasp_TupA"/>
    <property type="match status" value="1"/>
</dbReference>
<name>A0ABT5YJP8_9PROT</name>
<gene>
    <name evidence="1" type="ORF">P2G67_00650</name>
</gene>
<proteinExistence type="predicted"/>
<sequence>MSNVKPKKRVFKFHDLYFKENGAHYRKYLPSYVRTALPKIGKKKYGKEFLSILNCDLPKTYCLGLPPRRVMEVCADMEEVVIKPDEGKNSWGVFGLKKIGNHRWYNIQEDKEYSTDSIVDLMSAVSDQGNVSPTWMAEELLIPPNGAYRPVEDIKIYAFYGQIALVLHKENIVRGGSNDAKYRWYNSHWTEVKTGKYERKRSDILAPPPDYCAYNSIAKRVSSYILKPFYRIDILNTNRGPMVGELTPWPGHPKGFSPEVSIDLASMWFRAQHRLIHDVSFELVDEQLNAYKKLNQLLLNNDESVGKC</sequence>
<comment type="caution">
    <text evidence="1">The sequence shown here is derived from an EMBL/GenBank/DDBJ whole genome shotgun (WGS) entry which is preliminary data.</text>
</comment>
<evidence type="ECO:0000313" key="2">
    <source>
        <dbReference type="Proteomes" id="UP001215503"/>
    </source>
</evidence>